<feature type="transmembrane region" description="Helical" evidence="5">
    <location>
        <begin position="115"/>
        <end position="132"/>
    </location>
</feature>
<keyword evidence="8" id="KW-1185">Reference proteome</keyword>
<dbReference type="GO" id="GO:0016020">
    <property type="term" value="C:membrane"/>
    <property type="evidence" value="ECO:0007669"/>
    <property type="project" value="UniProtKB-SubCell"/>
</dbReference>
<dbReference type="EMBL" id="FOBB01000001">
    <property type="protein sequence ID" value="SEK58189.1"/>
    <property type="molecule type" value="Genomic_DNA"/>
</dbReference>
<organism evidence="7 8">
    <name type="scientific">Chitinophaga rupis</name>
    <dbReference type="NCBI Taxonomy" id="573321"/>
    <lineage>
        <taxon>Bacteria</taxon>
        <taxon>Pseudomonadati</taxon>
        <taxon>Bacteroidota</taxon>
        <taxon>Chitinophagia</taxon>
        <taxon>Chitinophagales</taxon>
        <taxon>Chitinophagaceae</taxon>
        <taxon>Chitinophaga</taxon>
    </lineage>
</organism>
<evidence type="ECO:0000256" key="1">
    <source>
        <dbReference type="ARBA" id="ARBA00004141"/>
    </source>
</evidence>
<dbReference type="InterPro" id="IPR009908">
    <property type="entry name" value="Methylamine_util_MauE"/>
</dbReference>
<evidence type="ECO:0000259" key="6">
    <source>
        <dbReference type="Pfam" id="PF07291"/>
    </source>
</evidence>
<comment type="subcellular location">
    <subcellularLocation>
        <location evidence="1">Membrane</location>
        <topology evidence="1">Multi-pass membrane protein</topology>
    </subcellularLocation>
</comment>
<name>A0A1H7I6M0_9BACT</name>
<evidence type="ECO:0000313" key="8">
    <source>
        <dbReference type="Proteomes" id="UP000198984"/>
    </source>
</evidence>
<keyword evidence="4 5" id="KW-0472">Membrane</keyword>
<dbReference type="RefSeq" id="WP_089906541.1">
    <property type="nucleotide sequence ID" value="NZ_FOBB01000001.1"/>
</dbReference>
<gene>
    <name evidence="7" type="ORF">SAMN04488505_101477</name>
</gene>
<evidence type="ECO:0000256" key="3">
    <source>
        <dbReference type="ARBA" id="ARBA00022989"/>
    </source>
</evidence>
<accession>A0A1H7I6M0</accession>
<dbReference type="AlphaFoldDB" id="A0A1H7I6M0"/>
<evidence type="ECO:0000313" key="7">
    <source>
        <dbReference type="EMBL" id="SEK58189.1"/>
    </source>
</evidence>
<proteinExistence type="predicted"/>
<dbReference type="Proteomes" id="UP000198984">
    <property type="component" value="Unassembled WGS sequence"/>
</dbReference>
<dbReference type="GO" id="GO:0030416">
    <property type="term" value="P:methylamine metabolic process"/>
    <property type="evidence" value="ECO:0007669"/>
    <property type="project" value="InterPro"/>
</dbReference>
<dbReference type="UniPathway" id="UPA00895"/>
<feature type="transmembrane region" description="Helical" evidence="5">
    <location>
        <begin position="6"/>
        <end position="27"/>
    </location>
</feature>
<evidence type="ECO:0000256" key="4">
    <source>
        <dbReference type="ARBA" id="ARBA00023136"/>
    </source>
</evidence>
<feature type="transmembrane region" description="Helical" evidence="5">
    <location>
        <begin position="72"/>
        <end position="94"/>
    </location>
</feature>
<evidence type="ECO:0000256" key="2">
    <source>
        <dbReference type="ARBA" id="ARBA00022692"/>
    </source>
</evidence>
<feature type="domain" description="Methylamine utilisation protein MauE" evidence="6">
    <location>
        <begin position="4"/>
        <end position="130"/>
    </location>
</feature>
<keyword evidence="3 5" id="KW-1133">Transmembrane helix</keyword>
<feature type="transmembrane region" description="Helical" evidence="5">
    <location>
        <begin position="48"/>
        <end position="66"/>
    </location>
</feature>
<reference evidence="7 8" key="1">
    <citation type="submission" date="2016-10" db="EMBL/GenBank/DDBJ databases">
        <authorList>
            <person name="de Groot N.N."/>
        </authorList>
    </citation>
    <scope>NUCLEOTIDE SEQUENCE [LARGE SCALE GENOMIC DNA]</scope>
    <source>
        <strain evidence="7 8">DSM 21039</strain>
    </source>
</reference>
<dbReference type="OrthoDB" id="680026at2"/>
<protein>
    <submittedName>
        <fullName evidence="7">Methylamine utilisation protein MauE</fullName>
    </submittedName>
</protein>
<evidence type="ECO:0000256" key="5">
    <source>
        <dbReference type="SAM" id="Phobius"/>
    </source>
</evidence>
<dbReference type="Pfam" id="PF07291">
    <property type="entry name" value="MauE"/>
    <property type="match status" value="1"/>
</dbReference>
<keyword evidence="2 5" id="KW-0812">Transmembrane</keyword>
<dbReference type="STRING" id="573321.SAMN04488505_101477"/>
<sequence length="147" mass="16520">MKRKTVVDIIAYLFIVLFIYASVNKLIDYENFSAELGKSPLLTAFARWVAWGIPAIELVVVVLLTVPKWALVGFYAAFSLMTMFTAYIIAILKFSDFIPCSCGGVLQSMNWDQHLVFNIFFIVLGFIGILLYEADDHKTVKVQPVAA</sequence>